<dbReference type="EnsemblFungi" id="EJT78902">
    <property type="protein sequence ID" value="EJT78902"/>
    <property type="gene ID" value="GGTG_03995"/>
</dbReference>
<evidence type="ECO:0000313" key="2">
    <source>
        <dbReference type="EMBL" id="EJT78902.1"/>
    </source>
</evidence>
<dbReference type="OrthoDB" id="2906425at2759"/>
<dbReference type="STRING" id="644352.J3NRU6"/>
<evidence type="ECO:0000313" key="4">
    <source>
        <dbReference type="Proteomes" id="UP000006039"/>
    </source>
</evidence>
<evidence type="ECO:0000313" key="3">
    <source>
        <dbReference type="EnsemblFungi" id="EJT78902"/>
    </source>
</evidence>
<dbReference type="GeneID" id="20344453"/>
<protein>
    <recommendedName>
        <fullName evidence="1">Aminoglycoside phosphotransferase domain-containing protein</fullName>
    </recommendedName>
</protein>
<feature type="domain" description="Aminoglycoside phosphotransferase" evidence="1">
    <location>
        <begin position="74"/>
        <end position="291"/>
    </location>
</feature>
<dbReference type="InterPro" id="IPR011009">
    <property type="entry name" value="Kinase-like_dom_sf"/>
</dbReference>
<organism evidence="2">
    <name type="scientific">Gaeumannomyces tritici (strain R3-111a-1)</name>
    <name type="common">Wheat and barley take-all root rot fungus</name>
    <name type="synonym">Gaeumannomyces graminis var. tritici</name>
    <dbReference type="NCBI Taxonomy" id="644352"/>
    <lineage>
        <taxon>Eukaryota</taxon>
        <taxon>Fungi</taxon>
        <taxon>Dikarya</taxon>
        <taxon>Ascomycota</taxon>
        <taxon>Pezizomycotina</taxon>
        <taxon>Sordariomycetes</taxon>
        <taxon>Sordariomycetidae</taxon>
        <taxon>Magnaporthales</taxon>
        <taxon>Magnaporthaceae</taxon>
        <taxon>Gaeumannomyces</taxon>
    </lineage>
</organism>
<dbReference type="eggNOG" id="ENOG502SHN1">
    <property type="taxonomic scope" value="Eukaryota"/>
</dbReference>
<reference evidence="2" key="2">
    <citation type="submission" date="2010-07" db="EMBL/GenBank/DDBJ databases">
        <authorList>
            <consortium name="The Broad Institute Genome Sequencing Platform"/>
            <consortium name="Broad Institute Genome Sequencing Center for Infectious Disease"/>
            <person name="Ma L.-J."/>
            <person name="Dead R."/>
            <person name="Young S."/>
            <person name="Zeng Q."/>
            <person name="Koehrsen M."/>
            <person name="Alvarado L."/>
            <person name="Berlin A."/>
            <person name="Chapman S.B."/>
            <person name="Chen Z."/>
            <person name="Freedman E."/>
            <person name="Gellesch M."/>
            <person name="Goldberg J."/>
            <person name="Griggs A."/>
            <person name="Gujja S."/>
            <person name="Heilman E.R."/>
            <person name="Heiman D."/>
            <person name="Hepburn T."/>
            <person name="Howarth C."/>
            <person name="Jen D."/>
            <person name="Larson L."/>
            <person name="Mehta T."/>
            <person name="Neiman D."/>
            <person name="Pearson M."/>
            <person name="Roberts A."/>
            <person name="Saif S."/>
            <person name="Shea T."/>
            <person name="Shenoy N."/>
            <person name="Sisk P."/>
            <person name="Stolte C."/>
            <person name="Sykes S."/>
            <person name="Walk T."/>
            <person name="White J."/>
            <person name="Yandava C."/>
            <person name="Haas B."/>
            <person name="Nusbaum C."/>
            <person name="Birren B."/>
        </authorList>
    </citation>
    <scope>NUCLEOTIDE SEQUENCE</scope>
    <source>
        <strain evidence="2">R3-111a-1</strain>
    </source>
</reference>
<dbReference type="InterPro" id="IPR051678">
    <property type="entry name" value="AGP_Transferase"/>
</dbReference>
<dbReference type="Proteomes" id="UP000006039">
    <property type="component" value="Unassembled WGS sequence"/>
</dbReference>
<dbReference type="SUPFAM" id="SSF56112">
    <property type="entry name" value="Protein kinase-like (PK-like)"/>
    <property type="match status" value="1"/>
</dbReference>
<name>J3NRU6_GAET3</name>
<dbReference type="AlphaFoldDB" id="J3NRU6"/>
<reference evidence="3" key="4">
    <citation type="journal article" date="2015" name="G3 (Bethesda)">
        <title>Genome sequences of three phytopathogenic species of the Magnaporthaceae family of fungi.</title>
        <authorList>
            <person name="Okagaki L.H."/>
            <person name="Nunes C.C."/>
            <person name="Sailsbery J."/>
            <person name="Clay B."/>
            <person name="Brown D."/>
            <person name="John T."/>
            <person name="Oh Y."/>
            <person name="Young N."/>
            <person name="Fitzgerald M."/>
            <person name="Haas B.J."/>
            <person name="Zeng Q."/>
            <person name="Young S."/>
            <person name="Adiconis X."/>
            <person name="Fan L."/>
            <person name="Levin J.Z."/>
            <person name="Mitchell T.K."/>
            <person name="Okubara P.A."/>
            <person name="Farman M.L."/>
            <person name="Kohn L.M."/>
            <person name="Birren B."/>
            <person name="Ma L.-J."/>
            <person name="Dean R.A."/>
        </authorList>
    </citation>
    <scope>NUCLEOTIDE SEQUENCE</scope>
    <source>
        <strain evidence="3">R3-111a-1</strain>
    </source>
</reference>
<evidence type="ECO:0000259" key="1">
    <source>
        <dbReference type="Pfam" id="PF01636"/>
    </source>
</evidence>
<dbReference type="PANTHER" id="PTHR21310:SF55">
    <property type="entry name" value="AMINOGLYCOSIDE PHOSPHOTRANSFERASE DOMAIN-CONTAINING PROTEIN"/>
    <property type="match status" value="1"/>
</dbReference>
<dbReference type="CDD" id="cd05120">
    <property type="entry name" value="APH_ChoK_like"/>
    <property type="match status" value="1"/>
</dbReference>
<dbReference type="Pfam" id="PF01636">
    <property type="entry name" value="APH"/>
    <property type="match status" value="1"/>
</dbReference>
<proteinExistence type="predicted"/>
<dbReference type="InterPro" id="IPR002575">
    <property type="entry name" value="Aminoglycoside_PTrfase"/>
</dbReference>
<reference evidence="3" key="5">
    <citation type="submission" date="2018-04" db="UniProtKB">
        <authorList>
            <consortium name="EnsemblFungi"/>
        </authorList>
    </citation>
    <scope>IDENTIFICATION</scope>
    <source>
        <strain evidence="3">R3-111a-1</strain>
    </source>
</reference>
<keyword evidence="4" id="KW-1185">Reference proteome</keyword>
<reference evidence="4" key="1">
    <citation type="submission" date="2010-07" db="EMBL/GenBank/DDBJ databases">
        <title>The genome sequence of Gaeumannomyces graminis var. tritici strain R3-111a-1.</title>
        <authorList>
            <consortium name="The Broad Institute Genome Sequencing Platform"/>
            <person name="Ma L.-J."/>
            <person name="Dead R."/>
            <person name="Young S."/>
            <person name="Zeng Q."/>
            <person name="Koehrsen M."/>
            <person name="Alvarado L."/>
            <person name="Berlin A."/>
            <person name="Chapman S.B."/>
            <person name="Chen Z."/>
            <person name="Freedman E."/>
            <person name="Gellesch M."/>
            <person name="Goldberg J."/>
            <person name="Griggs A."/>
            <person name="Gujja S."/>
            <person name="Heilman E.R."/>
            <person name="Heiman D."/>
            <person name="Hepburn T."/>
            <person name="Howarth C."/>
            <person name="Jen D."/>
            <person name="Larson L."/>
            <person name="Mehta T."/>
            <person name="Neiman D."/>
            <person name="Pearson M."/>
            <person name="Roberts A."/>
            <person name="Saif S."/>
            <person name="Shea T."/>
            <person name="Shenoy N."/>
            <person name="Sisk P."/>
            <person name="Stolte C."/>
            <person name="Sykes S."/>
            <person name="Walk T."/>
            <person name="White J."/>
            <person name="Yandava C."/>
            <person name="Haas B."/>
            <person name="Nusbaum C."/>
            <person name="Birren B."/>
        </authorList>
    </citation>
    <scope>NUCLEOTIDE SEQUENCE [LARGE SCALE GENOMIC DNA]</scope>
    <source>
        <strain evidence="4">R3-111a-1</strain>
    </source>
</reference>
<dbReference type="HOGENOM" id="CLU_021768_3_0_1"/>
<dbReference type="PANTHER" id="PTHR21310">
    <property type="entry name" value="AMINOGLYCOSIDE PHOSPHOTRANSFERASE-RELATED-RELATED"/>
    <property type="match status" value="1"/>
</dbReference>
<dbReference type="EMBL" id="GL385396">
    <property type="protein sequence ID" value="EJT78902.1"/>
    <property type="molecule type" value="Genomic_DNA"/>
</dbReference>
<accession>J3NRU6</accession>
<gene>
    <name evidence="3" type="primary">20344453</name>
    <name evidence="2" type="ORF">GGTG_03995</name>
</gene>
<dbReference type="Gene3D" id="3.90.1200.10">
    <property type="match status" value="1"/>
</dbReference>
<reference evidence="2" key="3">
    <citation type="submission" date="2010-09" db="EMBL/GenBank/DDBJ databases">
        <title>Annotation of Gaeumannomyces graminis var. tritici R3-111a-1.</title>
        <authorList>
            <consortium name="The Broad Institute Genome Sequencing Platform"/>
            <person name="Ma L.-J."/>
            <person name="Dead R."/>
            <person name="Young S.K."/>
            <person name="Zeng Q."/>
            <person name="Gargeya S."/>
            <person name="Fitzgerald M."/>
            <person name="Haas B."/>
            <person name="Abouelleil A."/>
            <person name="Alvarado L."/>
            <person name="Arachchi H.M."/>
            <person name="Berlin A."/>
            <person name="Brown A."/>
            <person name="Chapman S.B."/>
            <person name="Chen Z."/>
            <person name="Dunbar C."/>
            <person name="Freedman E."/>
            <person name="Gearin G."/>
            <person name="Gellesch M."/>
            <person name="Goldberg J."/>
            <person name="Griggs A."/>
            <person name="Gujja S."/>
            <person name="Heiman D."/>
            <person name="Howarth C."/>
            <person name="Larson L."/>
            <person name="Lui A."/>
            <person name="MacDonald P.J.P."/>
            <person name="Mehta T."/>
            <person name="Montmayeur A."/>
            <person name="Murphy C."/>
            <person name="Neiman D."/>
            <person name="Pearson M."/>
            <person name="Priest M."/>
            <person name="Roberts A."/>
            <person name="Saif S."/>
            <person name="Shea T."/>
            <person name="Shenoy N."/>
            <person name="Sisk P."/>
            <person name="Stolte C."/>
            <person name="Sykes S."/>
            <person name="Yandava C."/>
            <person name="Wortman J."/>
            <person name="Nusbaum C."/>
            <person name="Birren B."/>
        </authorList>
    </citation>
    <scope>NUCLEOTIDE SEQUENCE</scope>
    <source>
        <strain evidence="2">R3-111a-1</strain>
    </source>
</reference>
<sequence length="311" mass="35377">MTPPVAGRRDDGFERMHEGSEALAINDTPLRRFATLAAYRLTKLLRSRLSRGSGTCTYLLGGKLVVKTGASVHLQEAATMRWVAENTTSVPVPKVHCAFVHKNRAYIVMERVRGSIMGKALQQPPISDDEQARKRLLQHLRSIVQELRSIPPPPGMVGVQSCTGGSLHDCRIPRDYPRFGPFNSIREFHFWLRDGFDLANYPHRDAADADDEDGMWRGLKDMVALQDGPWPAPVFTHGDLHAGNILVDRDRVSAIIDWEGAGWYPCYWEYTQAWTLALMNDVWQDLLPEFMEPYPEALKMEQTRQRSWGEY</sequence>
<dbReference type="RefSeq" id="XP_009220047.1">
    <property type="nucleotide sequence ID" value="XM_009221783.1"/>
</dbReference>
<dbReference type="VEuPathDB" id="FungiDB:GGTG_03995"/>